<gene>
    <name evidence="1" type="ORF">S01H4_50706</name>
</gene>
<feature type="non-terminal residue" evidence="1">
    <location>
        <position position="1"/>
    </location>
</feature>
<evidence type="ECO:0000313" key="1">
    <source>
        <dbReference type="EMBL" id="GAG93601.1"/>
    </source>
</evidence>
<dbReference type="SUPFAM" id="SSF89095">
    <property type="entry name" value="GatB/YqeY motif"/>
    <property type="match status" value="1"/>
</dbReference>
<dbReference type="GO" id="GO:0016884">
    <property type="term" value="F:carbon-nitrogen ligase activity, with glutamine as amido-N-donor"/>
    <property type="evidence" value="ECO:0007669"/>
    <property type="project" value="InterPro"/>
</dbReference>
<evidence type="ECO:0008006" key="2">
    <source>
        <dbReference type="Google" id="ProtNLM"/>
    </source>
</evidence>
<dbReference type="AlphaFoldDB" id="X1DB01"/>
<accession>X1DB01</accession>
<proteinExistence type="predicted"/>
<name>X1DB01_9ZZZZ</name>
<comment type="caution">
    <text evidence="1">The sequence shown here is derived from an EMBL/GenBank/DDBJ whole genome shotgun (WGS) entry which is preliminary data.</text>
</comment>
<dbReference type="EMBL" id="BART01028814">
    <property type="protein sequence ID" value="GAG93601.1"/>
    <property type="molecule type" value="Genomic_DNA"/>
</dbReference>
<dbReference type="InterPro" id="IPR003789">
    <property type="entry name" value="Asn/Gln_tRNA_amidoTrase-B-like"/>
</dbReference>
<organism evidence="1">
    <name type="scientific">marine sediment metagenome</name>
    <dbReference type="NCBI Taxonomy" id="412755"/>
    <lineage>
        <taxon>unclassified sequences</taxon>
        <taxon>metagenomes</taxon>
        <taxon>ecological metagenomes</taxon>
    </lineage>
</organism>
<dbReference type="Gene3D" id="1.10.10.410">
    <property type="match status" value="1"/>
</dbReference>
<reference evidence="1" key="1">
    <citation type="journal article" date="2014" name="Front. Microbiol.">
        <title>High frequency of phylogenetically diverse reductive dehalogenase-homologous genes in deep subseafloor sedimentary metagenomes.</title>
        <authorList>
            <person name="Kawai M."/>
            <person name="Futagami T."/>
            <person name="Toyoda A."/>
            <person name="Takaki Y."/>
            <person name="Nishi S."/>
            <person name="Hori S."/>
            <person name="Arai W."/>
            <person name="Tsubouchi T."/>
            <person name="Morono Y."/>
            <person name="Uchiyama I."/>
            <person name="Ito T."/>
            <person name="Fujiyama A."/>
            <person name="Inagaki F."/>
            <person name="Takami H."/>
        </authorList>
    </citation>
    <scope>NUCLEOTIDE SEQUENCE</scope>
    <source>
        <strain evidence="1">Expedition CK06-06</strain>
    </source>
</reference>
<protein>
    <recommendedName>
        <fullName evidence="2">Asn/Gln amidotransferase domain-containing protein</fullName>
    </recommendedName>
</protein>
<sequence length="37" mass="4043">LGKVMGKIMPQVTGRADGKVIKDLVFKALSNLETKQK</sequence>
<dbReference type="InterPro" id="IPR023168">
    <property type="entry name" value="GatB_Yqey_C_2"/>
</dbReference>